<organism evidence="1 2">
    <name type="scientific">Armillaria tabescens</name>
    <name type="common">Ringless honey mushroom</name>
    <name type="synonym">Agaricus tabescens</name>
    <dbReference type="NCBI Taxonomy" id="1929756"/>
    <lineage>
        <taxon>Eukaryota</taxon>
        <taxon>Fungi</taxon>
        <taxon>Dikarya</taxon>
        <taxon>Basidiomycota</taxon>
        <taxon>Agaricomycotina</taxon>
        <taxon>Agaricomycetes</taxon>
        <taxon>Agaricomycetidae</taxon>
        <taxon>Agaricales</taxon>
        <taxon>Marasmiineae</taxon>
        <taxon>Physalacriaceae</taxon>
        <taxon>Desarmillaria</taxon>
    </lineage>
</organism>
<sequence>MSFRLLRRPIGHYRIPTSPLCIQYHSLPLPPIQTLNPKALTESDFRDLSGRVSDGPLGYRFRYYWPGGRRTSLAFPNQTAGYYYYWTHSDLPATAGQLRFRVTPTNDPSLFASGSDLLKPNGMPWVVPMCRLLGLPKAEGFLQKLLEDGLMSEDLIRSEYFRIYRELHLSTKSVLLESFHDAFPLYLPRKTIPIKMISSGKVAQVTLTLDDHSWVEDLKLAEPGKKVYAHARLHVSEEAVRPGLQVVRIFSPSGEQLESDFPLITTYKWSGDFRPFWSWCLQSAKV</sequence>
<dbReference type="Proteomes" id="UP001175211">
    <property type="component" value="Unassembled WGS sequence"/>
</dbReference>
<evidence type="ECO:0000313" key="1">
    <source>
        <dbReference type="EMBL" id="KAK0445024.1"/>
    </source>
</evidence>
<protein>
    <submittedName>
        <fullName evidence="1">Uncharacterized protein</fullName>
    </submittedName>
</protein>
<accession>A0AA39MT33</accession>
<gene>
    <name evidence="1" type="ORF">EV420DRAFT_1648541</name>
</gene>
<keyword evidence="2" id="KW-1185">Reference proteome</keyword>
<dbReference type="GeneID" id="85361732"/>
<comment type="caution">
    <text evidence="1">The sequence shown here is derived from an EMBL/GenBank/DDBJ whole genome shotgun (WGS) entry which is preliminary data.</text>
</comment>
<evidence type="ECO:0000313" key="2">
    <source>
        <dbReference type="Proteomes" id="UP001175211"/>
    </source>
</evidence>
<dbReference type="RefSeq" id="XP_060325371.1">
    <property type="nucleotide sequence ID" value="XM_060478184.1"/>
</dbReference>
<dbReference type="AlphaFoldDB" id="A0AA39MT33"/>
<name>A0AA39MT33_ARMTA</name>
<reference evidence="1" key="1">
    <citation type="submission" date="2023-06" db="EMBL/GenBank/DDBJ databases">
        <authorList>
            <consortium name="Lawrence Berkeley National Laboratory"/>
            <person name="Ahrendt S."/>
            <person name="Sahu N."/>
            <person name="Indic B."/>
            <person name="Wong-Bajracharya J."/>
            <person name="Merenyi Z."/>
            <person name="Ke H.-M."/>
            <person name="Monk M."/>
            <person name="Kocsube S."/>
            <person name="Drula E."/>
            <person name="Lipzen A."/>
            <person name="Balint B."/>
            <person name="Henrissat B."/>
            <person name="Andreopoulos B."/>
            <person name="Martin F.M."/>
            <person name="Harder C.B."/>
            <person name="Rigling D."/>
            <person name="Ford K.L."/>
            <person name="Foster G.D."/>
            <person name="Pangilinan J."/>
            <person name="Papanicolaou A."/>
            <person name="Barry K."/>
            <person name="LaButti K."/>
            <person name="Viragh M."/>
            <person name="Koriabine M."/>
            <person name="Yan M."/>
            <person name="Riley R."/>
            <person name="Champramary S."/>
            <person name="Plett K.L."/>
            <person name="Tsai I.J."/>
            <person name="Slot J."/>
            <person name="Sipos G."/>
            <person name="Plett J."/>
            <person name="Nagy L.G."/>
            <person name="Grigoriev I.V."/>
        </authorList>
    </citation>
    <scope>NUCLEOTIDE SEQUENCE</scope>
    <source>
        <strain evidence="1">CCBAS 213</strain>
    </source>
</reference>
<proteinExistence type="predicted"/>
<dbReference type="EMBL" id="JAUEPS010000051">
    <property type="protein sequence ID" value="KAK0445024.1"/>
    <property type="molecule type" value="Genomic_DNA"/>
</dbReference>